<reference evidence="2 4" key="3">
    <citation type="journal article" date="2015" name="BMC Genomics">
        <title>The completed genome sequence of the pathogenic ascomycete fungus Fusarium graminearum.</title>
        <authorList>
            <person name="King R."/>
            <person name="Urban M."/>
            <person name="Hammond-Kosack M.C."/>
            <person name="Hassani-Pak K."/>
            <person name="Hammond-Kosack K.E."/>
        </authorList>
    </citation>
    <scope>NUCLEOTIDE SEQUENCE [LARGE SCALE GENOMIC DNA]</scope>
    <source>
        <strain evidence="4">ATCC MYA-4620 / CBS 123657 / FGSC 9075 / NRRL 31084 / PH-1</strain>
        <strain evidence="2">PH-1</strain>
    </source>
</reference>
<evidence type="ECO:0000256" key="1">
    <source>
        <dbReference type="SAM" id="Coils"/>
    </source>
</evidence>
<keyword evidence="4" id="KW-1185">Reference proteome</keyword>
<dbReference type="InParanoid" id="A0A098DFI4"/>
<proteinExistence type="predicted"/>
<accession>A0A098DFI4</accession>
<dbReference type="AlphaFoldDB" id="A0A098DFI4"/>
<gene>
    <name evidence="2" type="ORF">FGRAMPH1_01T10845</name>
</gene>
<evidence type="ECO:0000313" key="3">
    <source>
        <dbReference type="EnsemblFungi" id="CEF77225"/>
    </source>
</evidence>
<reference evidence="3 4" key="1">
    <citation type="journal article" date="2007" name="Science">
        <title>The Fusarium graminearum genome reveals a link between localized polymorphism and pathogen specialization.</title>
        <authorList>
            <person name="Cuomo C.A."/>
            <person name="Gueldener U."/>
            <person name="Xu J.-R."/>
            <person name="Trail F."/>
            <person name="Turgeon B.G."/>
            <person name="Di Pietro A."/>
            <person name="Walton J.D."/>
            <person name="Ma L.-J."/>
            <person name="Baker S.E."/>
            <person name="Rep M."/>
            <person name="Adam G."/>
            <person name="Antoniw J."/>
            <person name="Baldwin T."/>
            <person name="Calvo S.E."/>
            <person name="Chang Y.-L."/>
            <person name="DeCaprio D."/>
            <person name="Gale L.R."/>
            <person name="Gnerre S."/>
            <person name="Goswami R.S."/>
            <person name="Hammond-Kosack K."/>
            <person name="Harris L.J."/>
            <person name="Hilburn K."/>
            <person name="Kennell J.C."/>
            <person name="Kroken S."/>
            <person name="Magnuson J.K."/>
            <person name="Mannhaupt G."/>
            <person name="Mauceli E.W."/>
            <person name="Mewes H.-W."/>
            <person name="Mitterbauer R."/>
            <person name="Muehlbauer G."/>
            <person name="Muensterkoetter M."/>
            <person name="Nelson D."/>
            <person name="O'Donnell K."/>
            <person name="Ouellet T."/>
            <person name="Qi W."/>
            <person name="Quesneville H."/>
            <person name="Roncero M.I.G."/>
            <person name="Seong K.-Y."/>
            <person name="Tetko I.V."/>
            <person name="Urban M."/>
            <person name="Waalwijk C."/>
            <person name="Ward T.J."/>
            <person name="Yao J."/>
            <person name="Birren B.W."/>
            <person name="Kistler H.C."/>
        </authorList>
    </citation>
    <scope>NUCLEOTIDE SEQUENCE [LARGE SCALE GENOMIC DNA]</scope>
    <source>
        <strain evidence="4">ATCC MYA-4620 / CBS 123657 / FGSC 9075 / NRRL 31084 / PH-1</strain>
        <strain evidence="3">PH-1 / ATCC MYA-4620 / FGSC 9075 / NRRL 31084</strain>
    </source>
</reference>
<dbReference type="Proteomes" id="UP000070720">
    <property type="component" value="Chromosome 2"/>
</dbReference>
<organism evidence="2 4">
    <name type="scientific">Gibberella zeae (strain ATCC MYA-4620 / CBS 123657 / FGSC 9075 / NRRL 31084 / PH-1)</name>
    <name type="common">Wheat head blight fungus</name>
    <name type="synonym">Fusarium graminearum</name>
    <dbReference type="NCBI Taxonomy" id="229533"/>
    <lineage>
        <taxon>Eukaryota</taxon>
        <taxon>Fungi</taxon>
        <taxon>Dikarya</taxon>
        <taxon>Ascomycota</taxon>
        <taxon>Pezizomycotina</taxon>
        <taxon>Sordariomycetes</taxon>
        <taxon>Hypocreomycetidae</taxon>
        <taxon>Hypocreales</taxon>
        <taxon>Nectriaceae</taxon>
        <taxon>Fusarium</taxon>
    </lineage>
</organism>
<dbReference type="EMBL" id="HG970333">
    <property type="protein sequence ID" value="CEF77225.1"/>
    <property type="molecule type" value="Genomic_DNA"/>
</dbReference>
<reference evidence="3" key="4">
    <citation type="submission" date="2017-01" db="UniProtKB">
        <authorList>
            <consortium name="EnsemblFungi"/>
        </authorList>
    </citation>
    <scope>IDENTIFICATION</scope>
    <source>
        <strain evidence="3">PH-1 / ATCC MYA-4620 / FGSC 9075 / NRRL 31084</strain>
    </source>
</reference>
<dbReference type="VEuPathDB" id="FungiDB:FGRAMPH1_01G10845"/>
<feature type="coiled-coil region" evidence="1">
    <location>
        <begin position="41"/>
        <end position="68"/>
    </location>
</feature>
<protein>
    <submittedName>
        <fullName evidence="2">Chromosome 2, complete genome</fullName>
    </submittedName>
</protein>
<reference evidence="3 4" key="2">
    <citation type="journal article" date="2010" name="Nature">
        <title>Comparative genomics reveals mobile pathogenicity chromosomes in Fusarium.</title>
        <authorList>
            <person name="Ma L.J."/>
            <person name="van der Does H.C."/>
            <person name="Borkovich K.A."/>
            <person name="Coleman J.J."/>
            <person name="Daboussi M.J."/>
            <person name="Di Pietro A."/>
            <person name="Dufresne M."/>
            <person name="Freitag M."/>
            <person name="Grabherr M."/>
            <person name="Henrissat B."/>
            <person name="Houterman P.M."/>
            <person name="Kang S."/>
            <person name="Shim W.B."/>
            <person name="Woloshuk C."/>
            <person name="Xie X."/>
            <person name="Xu J.R."/>
            <person name="Antoniw J."/>
            <person name="Baker S.E."/>
            <person name="Bluhm B.H."/>
            <person name="Breakspear A."/>
            <person name="Brown D.W."/>
            <person name="Butchko R.A."/>
            <person name="Chapman S."/>
            <person name="Coulson R."/>
            <person name="Coutinho P.M."/>
            <person name="Danchin E.G."/>
            <person name="Diener A."/>
            <person name="Gale L.R."/>
            <person name="Gardiner D.M."/>
            <person name="Goff S."/>
            <person name="Hammond-Kosack K.E."/>
            <person name="Hilburn K."/>
            <person name="Hua-Van A."/>
            <person name="Jonkers W."/>
            <person name="Kazan K."/>
            <person name="Kodira C.D."/>
            <person name="Koehrsen M."/>
            <person name="Kumar L."/>
            <person name="Lee Y.H."/>
            <person name="Li L."/>
            <person name="Manners J.M."/>
            <person name="Miranda-Saavedra D."/>
            <person name="Mukherjee M."/>
            <person name="Park G."/>
            <person name="Park J."/>
            <person name="Park S.Y."/>
            <person name="Proctor R.H."/>
            <person name="Regev A."/>
            <person name="Ruiz-Roldan M.C."/>
            <person name="Sain D."/>
            <person name="Sakthikumar S."/>
            <person name="Sykes S."/>
            <person name="Schwartz D.C."/>
            <person name="Turgeon B.G."/>
            <person name="Wapinski I."/>
            <person name="Yoder O."/>
            <person name="Young S."/>
            <person name="Zeng Q."/>
            <person name="Zhou S."/>
            <person name="Galagan J."/>
            <person name="Cuomo C.A."/>
            <person name="Kistler H.C."/>
            <person name="Rep M."/>
        </authorList>
    </citation>
    <scope>GENOME REANNOTATION</scope>
    <source>
        <strain evidence="4">ATCC MYA-4620 / CBS 123657 / FGSC 9075 / NRRL 31084 / PH-1</strain>
        <strain evidence="3">PH-1 / ATCC MYA-4620 / FGSC 9075 / NRRL 31084</strain>
    </source>
</reference>
<sequence>MENIDFNDIQFSDILIGSIQPSDIYAVTLTMRSISQSVPRAQELKERYRTLKETYSKLEEENRKLVGDTSGLVESNRKIMANTQVLMEKNVRMRRTLRRLKIVSCATLSSERQTREVGKVIRMHRMMGQLVVSPCRSHCQR</sequence>
<evidence type="ECO:0000313" key="4">
    <source>
        <dbReference type="Proteomes" id="UP000070720"/>
    </source>
</evidence>
<accession>A0A0E0S150</accession>
<name>A0A098DFI4_GIBZE</name>
<keyword evidence="1" id="KW-0175">Coiled coil</keyword>
<dbReference type="EnsemblFungi" id="CEF77225">
    <property type="protein sequence ID" value="CEF77225"/>
    <property type="gene ID" value="FGRRES_20143"/>
</dbReference>
<evidence type="ECO:0000313" key="2">
    <source>
        <dbReference type="EMBL" id="CEF77225.1"/>
    </source>
</evidence>